<evidence type="ECO:0000256" key="1">
    <source>
        <dbReference type="SAM" id="Coils"/>
    </source>
</evidence>
<dbReference type="Gene3D" id="3.40.50.300">
    <property type="entry name" value="P-loop containing nucleotide triphosphate hydrolases"/>
    <property type="match status" value="1"/>
</dbReference>
<dbReference type="InterPro" id="IPR016197">
    <property type="entry name" value="Chromo-like_dom_sf"/>
</dbReference>
<accession>A0A5K1U341</accession>
<keyword evidence="1" id="KW-0175">Coiled coil</keyword>
<feature type="region of interest" description="Disordered" evidence="2">
    <location>
        <begin position="982"/>
        <end position="1005"/>
    </location>
</feature>
<dbReference type="Pfam" id="PF00271">
    <property type="entry name" value="Helicase_C"/>
    <property type="match status" value="1"/>
</dbReference>
<dbReference type="VEuPathDB" id="AmoebaDB:EHI7A_094980"/>
<dbReference type="CDD" id="cd00024">
    <property type="entry name" value="CD_CSD"/>
    <property type="match status" value="1"/>
</dbReference>
<feature type="coiled-coil region" evidence="1">
    <location>
        <begin position="682"/>
        <end position="716"/>
    </location>
</feature>
<dbReference type="SUPFAM" id="SSF52540">
    <property type="entry name" value="P-loop containing nucleoside triphosphate hydrolases"/>
    <property type="match status" value="1"/>
</dbReference>
<reference evidence="4 5" key="1">
    <citation type="submission" date="2016-05" db="EMBL/GenBank/DDBJ databases">
        <title>First whole genome sequencing of Entamoeba histolytica HM1:IMSS-clone-6.</title>
        <authorList>
            <person name="Mukherjee Avik.K."/>
            <person name="Izumyama S."/>
            <person name="Nakada-Tsukui K."/>
            <person name="Nozaki T."/>
        </authorList>
    </citation>
    <scope>NUCLEOTIDE SEQUENCE [LARGE SCALE GENOMIC DNA]</scope>
    <source>
        <strain evidence="4 5">HM1:IMSS clone 6</strain>
    </source>
</reference>
<dbReference type="OMA" id="ILIKMQQ"/>
<dbReference type="VEuPathDB" id="AmoebaDB:EHI8A_098200"/>
<dbReference type="Proteomes" id="UP000078387">
    <property type="component" value="Unassembled WGS sequence"/>
</dbReference>
<dbReference type="VEuPathDB" id="AmoebaDB:EHI_031370"/>
<dbReference type="VEuPathDB" id="AmoebaDB:EHI5A_146350"/>
<comment type="caution">
    <text evidence="4">The sequence shown here is derived from an EMBL/GenBank/DDBJ whole genome shotgun (WGS) entry which is preliminary data.</text>
</comment>
<evidence type="ECO:0000313" key="5">
    <source>
        <dbReference type="Proteomes" id="UP000078387"/>
    </source>
</evidence>
<dbReference type="InterPro" id="IPR027417">
    <property type="entry name" value="P-loop_NTPase"/>
</dbReference>
<dbReference type="Gene3D" id="2.40.50.40">
    <property type="match status" value="1"/>
</dbReference>
<dbReference type="PROSITE" id="PS51194">
    <property type="entry name" value="HELICASE_CTER"/>
    <property type="match status" value="1"/>
</dbReference>
<feature type="domain" description="Helicase C-terminal" evidence="3">
    <location>
        <begin position="515"/>
        <end position="668"/>
    </location>
</feature>
<proteinExistence type="predicted"/>
<gene>
    <name evidence="4" type="ORF">CL6EHI_031370</name>
</gene>
<evidence type="ECO:0000259" key="3">
    <source>
        <dbReference type="PROSITE" id="PS51194"/>
    </source>
</evidence>
<protein>
    <recommendedName>
        <fullName evidence="3">Helicase C-terminal domain-containing protein</fullName>
    </recommendedName>
</protein>
<feature type="region of interest" description="Disordered" evidence="2">
    <location>
        <begin position="51"/>
        <end position="94"/>
    </location>
</feature>
<feature type="compositionally biased region" description="Basic residues" evidence="2">
    <location>
        <begin position="68"/>
        <end position="83"/>
    </location>
</feature>
<evidence type="ECO:0000256" key="2">
    <source>
        <dbReference type="SAM" id="MobiDB-lite"/>
    </source>
</evidence>
<feature type="compositionally biased region" description="Basic and acidic residues" evidence="2">
    <location>
        <begin position="51"/>
        <end position="66"/>
    </location>
</feature>
<dbReference type="SUPFAM" id="SSF54160">
    <property type="entry name" value="Chromo domain-like"/>
    <property type="match status" value="1"/>
</dbReference>
<sequence length="1005" mass="117936">MDRIEKLIIDTRTVEKDGTKYEYIILKKTLHPKDEQTEHLIEKFIMNDEDNTKQVKESNKTTETPKPKTIKKERRNKTQKKKTERNENEEESSTQIQRVLTKYVPGSSVVSLQKTFKYFVPSKELFFKNYPEQPMYLVKWQNFSIVESTWILESEVTKKIDKRGLIEKFNKRWTLPQTDSVVKTEHILKEVFPLTEESVPANDLVPEKIILELPQKDENGLPILMYRVKWLGKELFLSDELSSFFEKERNKSLLQRWRFEREPFPLELNEYQQKTIDEIKKCIDENNDIIISGGFGKRTSVLAFISEQMCQSENGVSCLIMCTEKRMDYYKNQLPYLFPGVPLTFIDHFPRDENVKSVIDMELYDENSNIKPQIVVFSCKSFIFKRTAHFKYGIIDIQEPNHVSIKSTRISLCDRVIGITDDEKVYNKIKFLMKIKGKGDIKIIEIPQYEEPKISSIFVLIKMQQKQTAAYLQTEEEVKGCEDVSIEDMRRVLLFPSISSYSIGIKGVKMTHVQKIVNFLVEVKKKVAILSPIPQLLEALKPLIKCELIGWDNEISQSKRMCEEFNKNESTKILVDTNCNSQGVDLSGSDYVVLLDSDYTEDKIEEIKQKMRVGTTKNVKVLYFVITGTIDETIAVASRASSIITKEQYFSILSTTMITVDQLINEIISTTEKTKIIKLGTEEEIKEFNEAKEKEMKSIEERKNKENKTKKVERKKRRVDDIDIKDTNKEERKRRIETFLNEVKVKKLNELKEENVSFVLDEETKQLMKKIQEKLKEKFDDNETDKISKTIICYLLRFGMKIDEENMIIFNKYTIDVELYSEQIIKELTMSDVSEKIKTNDLIYRKIFEIVINMQNKMEEIYEEDKQNPWDSTCDLILLEEIKRIGLECPKVWIKNPVLQNSMIKFGIKTEQEQIAFVESRYKSLIGLIEKKVSMDNESNEEYQEKRDIKECQINSTMEQSTSFNNTSEPYQIQKKIEEETEVIPVSNNQEPSNEQELTTQEKNN</sequence>
<dbReference type="VEuPathDB" id="AmoebaDB:KM1_171290"/>
<dbReference type="InterPro" id="IPR001650">
    <property type="entry name" value="Helicase_C-like"/>
</dbReference>
<dbReference type="EMBL" id="BDEQ01000001">
    <property type="protein sequence ID" value="GAT96322.1"/>
    <property type="molecule type" value="Genomic_DNA"/>
</dbReference>
<organism evidence="4 5">
    <name type="scientific">Entamoeba histolytica</name>
    <dbReference type="NCBI Taxonomy" id="5759"/>
    <lineage>
        <taxon>Eukaryota</taxon>
        <taxon>Amoebozoa</taxon>
        <taxon>Evosea</taxon>
        <taxon>Archamoebae</taxon>
        <taxon>Mastigamoebida</taxon>
        <taxon>Entamoebidae</taxon>
        <taxon>Entamoeba</taxon>
    </lineage>
</organism>
<feature type="compositionally biased region" description="Polar residues" evidence="2">
    <location>
        <begin position="986"/>
        <end position="1005"/>
    </location>
</feature>
<evidence type="ECO:0000313" key="4">
    <source>
        <dbReference type="EMBL" id="GAT96322.1"/>
    </source>
</evidence>
<name>A0A5K1U341_ENTHI</name>
<dbReference type="AlphaFoldDB" id="A0A5K1U341"/>